<dbReference type="Proteomes" id="UP000293345">
    <property type="component" value="Unassembled WGS sequence"/>
</dbReference>
<name>A0A4Q2K1W9_9ACTN</name>
<evidence type="ECO:0000313" key="2">
    <source>
        <dbReference type="Proteomes" id="UP000293345"/>
    </source>
</evidence>
<reference evidence="1 2" key="1">
    <citation type="submission" date="2019-01" db="EMBL/GenBank/DDBJ databases">
        <title>Senegalimassilia sp. nov. KGMB04484 isolated human feces.</title>
        <authorList>
            <person name="Han K.-I."/>
            <person name="Kim J.-S."/>
            <person name="Lee K.C."/>
            <person name="Suh M.K."/>
            <person name="Eom M.K."/>
            <person name="Lee J.H."/>
            <person name="Park S.-H."/>
            <person name="Kang S.W."/>
            <person name="Park J.-E."/>
            <person name="Oh B.S."/>
            <person name="Yu S.Y."/>
            <person name="Choi S.-H."/>
            <person name="Lee D.H."/>
            <person name="Yoon H."/>
            <person name="Kim B.-Y."/>
            <person name="Lee J.H."/>
            <person name="Lee J.-S."/>
        </authorList>
    </citation>
    <scope>NUCLEOTIDE SEQUENCE [LARGE SCALE GENOMIC DNA]</scope>
    <source>
        <strain evidence="1 2">KGMB04484</strain>
    </source>
</reference>
<gene>
    <name evidence="1" type="ORF">ET524_03015</name>
</gene>
<accession>A0A4Q2K1W9</accession>
<dbReference type="InterPro" id="IPR008228">
    <property type="entry name" value="UCP006173"/>
</dbReference>
<dbReference type="OrthoDB" id="9786855at2"/>
<dbReference type="EMBL" id="SDPW01000001">
    <property type="protein sequence ID" value="RXZ53574.1"/>
    <property type="molecule type" value="Genomic_DNA"/>
</dbReference>
<dbReference type="PANTHER" id="PTHR37421:SF1">
    <property type="entry name" value="UPF0260 PROTEIN YCGN"/>
    <property type="match status" value="1"/>
</dbReference>
<protein>
    <recommendedName>
        <fullName evidence="3">YkgJ family cysteine cluster protein</fullName>
    </recommendedName>
</protein>
<organism evidence="1 2">
    <name type="scientific">Senegalimassilia faecalis</name>
    <dbReference type="NCBI Taxonomy" id="2509433"/>
    <lineage>
        <taxon>Bacteria</taxon>
        <taxon>Bacillati</taxon>
        <taxon>Actinomycetota</taxon>
        <taxon>Coriobacteriia</taxon>
        <taxon>Coriobacteriales</taxon>
        <taxon>Coriobacteriaceae</taxon>
        <taxon>Senegalimassilia</taxon>
    </lineage>
</organism>
<sequence length="94" mass="10819">MRKPIAALRAWFDGSWDSVCLRCGLCCYEREVGEDGSVAVDLSDACEFLDPETHLCRVYERRFESCDRCHQLTPKVALFSNHLPPSCGYVRKFR</sequence>
<proteinExistence type="predicted"/>
<dbReference type="AlphaFoldDB" id="A0A4Q2K1W9"/>
<dbReference type="PANTHER" id="PTHR37421">
    <property type="entry name" value="UPF0260 PROTEIN YCGN"/>
    <property type="match status" value="1"/>
</dbReference>
<evidence type="ECO:0000313" key="1">
    <source>
        <dbReference type="EMBL" id="RXZ53574.1"/>
    </source>
</evidence>
<comment type="caution">
    <text evidence="1">The sequence shown here is derived from an EMBL/GenBank/DDBJ whole genome shotgun (WGS) entry which is preliminary data.</text>
</comment>
<evidence type="ECO:0008006" key="3">
    <source>
        <dbReference type="Google" id="ProtNLM"/>
    </source>
</evidence>
<dbReference type="RefSeq" id="WP_129423274.1">
    <property type="nucleotide sequence ID" value="NZ_JAXUTH010000007.1"/>
</dbReference>
<keyword evidence="2" id="KW-1185">Reference proteome</keyword>